<dbReference type="SUPFAM" id="SSF102114">
    <property type="entry name" value="Radical SAM enzymes"/>
    <property type="match status" value="1"/>
</dbReference>
<dbReference type="Gene3D" id="3.80.30.30">
    <property type="match status" value="1"/>
</dbReference>
<keyword evidence="3" id="KW-0411">Iron-sulfur</keyword>
<proteinExistence type="predicted"/>
<dbReference type="PANTHER" id="PTHR43432:SF3">
    <property type="entry name" value="SLR0285 PROTEIN"/>
    <property type="match status" value="1"/>
</dbReference>
<dbReference type="CDD" id="cd01335">
    <property type="entry name" value="Radical_SAM"/>
    <property type="match status" value="1"/>
</dbReference>
<dbReference type="PANTHER" id="PTHR43432">
    <property type="entry name" value="SLR0285 PROTEIN"/>
    <property type="match status" value="1"/>
</dbReference>
<protein>
    <submittedName>
        <fullName evidence="5">PA0069 family radical SAM protein</fullName>
    </submittedName>
</protein>
<accession>A0A7Y9C8M0</accession>
<comment type="caution">
    <text evidence="5">The sequence shown here is derived from an EMBL/GenBank/DDBJ whole genome shotgun (WGS) entry which is preliminary data.</text>
</comment>
<evidence type="ECO:0000313" key="5">
    <source>
        <dbReference type="EMBL" id="NYA72542.1"/>
    </source>
</evidence>
<dbReference type="InterPro" id="IPR007197">
    <property type="entry name" value="rSAM"/>
</dbReference>
<evidence type="ECO:0000256" key="2">
    <source>
        <dbReference type="ARBA" id="ARBA00023004"/>
    </source>
</evidence>
<evidence type="ECO:0000256" key="1">
    <source>
        <dbReference type="ARBA" id="ARBA00022723"/>
    </source>
</evidence>
<dbReference type="InterPro" id="IPR058240">
    <property type="entry name" value="rSAM_sf"/>
</dbReference>
<dbReference type="GO" id="GO:0051536">
    <property type="term" value="F:iron-sulfur cluster binding"/>
    <property type="evidence" value="ECO:0007669"/>
    <property type="project" value="UniProtKB-KW"/>
</dbReference>
<gene>
    <name evidence="5" type="ORF">HZF10_16550</name>
</gene>
<dbReference type="GO" id="GO:0046872">
    <property type="term" value="F:metal ion binding"/>
    <property type="evidence" value="ECO:0007669"/>
    <property type="project" value="UniProtKB-KW"/>
</dbReference>
<feature type="domain" description="Radical SAM core" evidence="4">
    <location>
        <begin position="76"/>
        <end position="253"/>
    </location>
</feature>
<dbReference type="Pfam" id="PF04055">
    <property type="entry name" value="Radical_SAM"/>
    <property type="match status" value="1"/>
</dbReference>
<dbReference type="NCBIfam" id="NF033668">
    <property type="entry name" value="rSAM_PA0069"/>
    <property type="match status" value="1"/>
</dbReference>
<organism evidence="5 6">
    <name type="scientific">Flavobacterium agri</name>
    <dbReference type="NCBI Taxonomy" id="2743471"/>
    <lineage>
        <taxon>Bacteria</taxon>
        <taxon>Pseudomonadati</taxon>
        <taxon>Bacteroidota</taxon>
        <taxon>Flavobacteriia</taxon>
        <taxon>Flavobacteriales</taxon>
        <taxon>Flavobacteriaceae</taxon>
        <taxon>Flavobacterium</taxon>
    </lineage>
</organism>
<name>A0A7Y9C8M0_9FLAO</name>
<dbReference type="InterPro" id="IPR040086">
    <property type="entry name" value="MJ0683-like"/>
</dbReference>
<evidence type="ECO:0000313" key="6">
    <source>
        <dbReference type="Proteomes" id="UP000535020"/>
    </source>
</evidence>
<dbReference type="SFLD" id="SFLDG01084">
    <property type="entry name" value="Uncharacterised_Radical_SAM_Su"/>
    <property type="match status" value="1"/>
</dbReference>
<dbReference type="AlphaFoldDB" id="A0A7Y9C8M0"/>
<evidence type="ECO:0000256" key="3">
    <source>
        <dbReference type="ARBA" id="ARBA00023014"/>
    </source>
</evidence>
<dbReference type="RefSeq" id="WP_176007352.1">
    <property type="nucleotide sequence ID" value="NZ_JABWMI010000021.1"/>
</dbReference>
<evidence type="ECO:0000259" key="4">
    <source>
        <dbReference type="Pfam" id="PF04055"/>
    </source>
</evidence>
<keyword evidence="1" id="KW-0479">Metal-binding</keyword>
<dbReference type="EMBL" id="JACBJI010000009">
    <property type="protein sequence ID" value="NYA72542.1"/>
    <property type="molecule type" value="Genomic_DNA"/>
</dbReference>
<sequence>MNSEGESDYIKGRGAQKNVKNRFFAESYEVTDDFLNYCHAEGDDADPNKTHYLEVFPKTIVNKVESPDVGMGWSMNAYQGCEHGCIYCYARNSHEYWGYSAGLDFERKILVKKNAPELLEEKLQSKNWKCATIVMSGNTDCYQPAEKKFGITRKCLEVFYKYRHPVGIITKNALIARDIDIVSKLAADNLIGVSVSITSLSEKTRMLVEPRTATIKKRLDTVKLLSQNGVPVNVMIAPVIPGINSHEVLPLAKAAADAGAVSIAHTIVRLNGQIAEIFTDWIHKAMPDRAEKVLNHIKHVHGGTLNDSRWGQRMRGEGEFAEQVHAQMRLARKKFFEGKTFPKLNQDLYEQYRDGQLSLF</sequence>
<reference evidence="5 6" key="1">
    <citation type="submission" date="2020-07" db="EMBL/GenBank/DDBJ databases">
        <authorList>
            <person name="Sun Q."/>
        </authorList>
    </citation>
    <scope>NUCLEOTIDE SEQUENCE [LARGE SCALE GENOMIC DNA]</scope>
    <source>
        <strain evidence="5 6">MAH-1</strain>
    </source>
</reference>
<dbReference type="GO" id="GO:0003824">
    <property type="term" value="F:catalytic activity"/>
    <property type="evidence" value="ECO:0007669"/>
    <property type="project" value="InterPro"/>
</dbReference>
<dbReference type="Proteomes" id="UP000535020">
    <property type="component" value="Unassembled WGS sequence"/>
</dbReference>
<keyword evidence="6" id="KW-1185">Reference proteome</keyword>
<dbReference type="SFLD" id="SFLDS00029">
    <property type="entry name" value="Radical_SAM"/>
    <property type="match status" value="1"/>
</dbReference>
<keyword evidence="2" id="KW-0408">Iron</keyword>